<feature type="domain" description="BTB" evidence="1">
    <location>
        <begin position="341"/>
        <end position="407"/>
    </location>
</feature>
<organism evidence="2 3">
    <name type="scientific">Thanatephorus cucumeris (strain AG1-IA)</name>
    <name type="common">Rice sheath blight fungus</name>
    <name type="synonym">Rhizoctonia solani</name>
    <dbReference type="NCBI Taxonomy" id="983506"/>
    <lineage>
        <taxon>Eukaryota</taxon>
        <taxon>Fungi</taxon>
        <taxon>Dikarya</taxon>
        <taxon>Basidiomycota</taxon>
        <taxon>Agaricomycotina</taxon>
        <taxon>Agaricomycetes</taxon>
        <taxon>Cantharellales</taxon>
        <taxon>Ceratobasidiaceae</taxon>
        <taxon>Rhizoctonia</taxon>
        <taxon>Rhizoctonia solani AG-1</taxon>
    </lineage>
</organism>
<dbReference type="Pfam" id="PF00651">
    <property type="entry name" value="BTB"/>
    <property type="match status" value="1"/>
</dbReference>
<dbReference type="AlphaFoldDB" id="L8WIR5"/>
<comment type="caution">
    <text evidence="2">The sequence shown here is derived from an EMBL/GenBank/DDBJ whole genome shotgun (WGS) entry which is preliminary data.</text>
</comment>
<name>L8WIR5_THACA</name>
<dbReference type="CDD" id="cd18186">
    <property type="entry name" value="BTB_POZ_ZBTB_KLHL-like"/>
    <property type="match status" value="1"/>
</dbReference>
<dbReference type="STRING" id="983506.L8WIR5"/>
<dbReference type="SUPFAM" id="SSF54695">
    <property type="entry name" value="POZ domain"/>
    <property type="match status" value="2"/>
</dbReference>
<keyword evidence="3" id="KW-1185">Reference proteome</keyword>
<protein>
    <submittedName>
        <fullName evidence="2">BTB domain-containing protein</fullName>
    </submittedName>
</protein>
<accession>L8WIR5</accession>
<dbReference type="EMBL" id="AFRT01003884">
    <property type="protein sequence ID" value="ELU36244.1"/>
    <property type="molecule type" value="Genomic_DNA"/>
</dbReference>
<evidence type="ECO:0000313" key="3">
    <source>
        <dbReference type="Proteomes" id="UP000011668"/>
    </source>
</evidence>
<sequence length="427" mass="48622">MSTIRSQNYYFQHGDLAISVRAFDLSMWHYRLTSYPVHKVGGHLFKLHRDIVDAHCDYFQNMSHQTENGDGPDISDEHPVVIPSSLCSAETFDAICQFLYPRAIGVYPTILIEEQEKWEFVLQATNLLQMKGLQKYILGNFKGELRDNPMAASKLLGLAVKYNEAPNTLKLQCLYVLVFLRRAISAAEIAFLGENATSQVAAIRDRIRILIITDLSYWTTIHRHHFCVRGSNCQNFIHQGVFNNLKDTDPLQEYYQTDSSIFEIPEDAQICHHCSPVRSDLAATIAQEVLKEEIRRCAVGLGLLGGSRLRIISGIIAVPALRYLEWVMGASRSNEYYYSTGNIIIQVGNRLYRLHRDILGSYSGFFRDMFSVPSSDLSEGSFDECPLPLPRDLCSEATFNVLCQFIYPKYDFYGSHDRTVLSSRILL</sequence>
<dbReference type="InterPro" id="IPR011333">
    <property type="entry name" value="SKP1/BTB/POZ_sf"/>
</dbReference>
<dbReference type="HOGENOM" id="CLU_642793_0_0_1"/>
<dbReference type="Gene3D" id="3.30.710.10">
    <property type="entry name" value="Potassium Channel Kv1.1, Chain A"/>
    <property type="match status" value="2"/>
</dbReference>
<evidence type="ECO:0000259" key="1">
    <source>
        <dbReference type="PROSITE" id="PS50097"/>
    </source>
</evidence>
<dbReference type="PROSITE" id="PS50097">
    <property type="entry name" value="BTB"/>
    <property type="match status" value="2"/>
</dbReference>
<dbReference type="Proteomes" id="UP000011668">
    <property type="component" value="Unassembled WGS sequence"/>
</dbReference>
<reference evidence="2 3" key="1">
    <citation type="journal article" date="2013" name="Nat. Commun.">
        <title>The evolution and pathogenic mechanisms of the rice sheath blight pathogen.</title>
        <authorList>
            <person name="Zheng A."/>
            <person name="Lin R."/>
            <person name="Xu L."/>
            <person name="Qin P."/>
            <person name="Tang C."/>
            <person name="Ai P."/>
            <person name="Zhang D."/>
            <person name="Liu Y."/>
            <person name="Sun Z."/>
            <person name="Feng H."/>
            <person name="Wang Y."/>
            <person name="Chen Y."/>
            <person name="Liang X."/>
            <person name="Fu R."/>
            <person name="Li Q."/>
            <person name="Zhang J."/>
            <person name="Yu X."/>
            <person name="Xie Z."/>
            <person name="Ding L."/>
            <person name="Guan P."/>
            <person name="Tang J."/>
            <person name="Liang Y."/>
            <person name="Wang S."/>
            <person name="Deng Q."/>
            <person name="Li S."/>
            <person name="Zhu J."/>
            <person name="Wang L."/>
            <person name="Liu H."/>
            <person name="Li P."/>
        </authorList>
    </citation>
    <scope>NUCLEOTIDE SEQUENCE [LARGE SCALE GENOMIC DNA]</scope>
    <source>
        <strain evidence="3">AG-1 IA</strain>
    </source>
</reference>
<gene>
    <name evidence="2" type="ORF">AG1IA_09726</name>
</gene>
<feature type="domain" description="BTB" evidence="1">
    <location>
        <begin position="14"/>
        <end position="108"/>
    </location>
</feature>
<dbReference type="OrthoDB" id="3199068at2759"/>
<proteinExistence type="predicted"/>
<dbReference type="InterPro" id="IPR000210">
    <property type="entry name" value="BTB/POZ_dom"/>
</dbReference>
<evidence type="ECO:0000313" key="2">
    <source>
        <dbReference type="EMBL" id="ELU36244.1"/>
    </source>
</evidence>